<evidence type="ECO:0000313" key="2">
    <source>
        <dbReference type="EMBL" id="GAH01497.1"/>
    </source>
</evidence>
<dbReference type="EMBL" id="BART01025487">
    <property type="protein sequence ID" value="GAH01497.1"/>
    <property type="molecule type" value="Genomic_DNA"/>
</dbReference>
<reference evidence="2" key="1">
    <citation type="journal article" date="2014" name="Front. Microbiol.">
        <title>High frequency of phylogenetically diverse reductive dehalogenase-homologous genes in deep subseafloor sedimentary metagenomes.</title>
        <authorList>
            <person name="Kawai M."/>
            <person name="Futagami T."/>
            <person name="Toyoda A."/>
            <person name="Takaki Y."/>
            <person name="Nishi S."/>
            <person name="Hori S."/>
            <person name="Arai W."/>
            <person name="Tsubouchi T."/>
            <person name="Morono Y."/>
            <person name="Uchiyama I."/>
            <person name="Ito T."/>
            <person name="Fujiyama A."/>
            <person name="Inagaki F."/>
            <person name="Takami H."/>
        </authorList>
    </citation>
    <scope>NUCLEOTIDE SEQUENCE</scope>
    <source>
        <strain evidence="2">Expedition CK06-06</strain>
    </source>
</reference>
<protein>
    <recommendedName>
        <fullName evidence="1">NAD-dependent epimerase/dehydratase domain-containing protein</fullName>
    </recommendedName>
</protein>
<sequence length="279" mass="31331">CKRVVEGAVEVYNLAADMGGMGFIERFRVECLRSILINTHILEASYWAGVQRYFFSSSACAYNTELQEDPSARALKESDAYPAMAERGYGWEKLISEIFCQEYWAERKMKTFIARFHNVYGPDGTWDGGREKAPAALSRKVIEAQDSGELNIIIWGDGHQTRSFMYIDDCVKGIDMIMHCDDLIATPINLGSSELVSINDLVSQIEDIAGVKLERHYDMDAPLGVAGRNSDNTFIKQVLDWEPDTPLRDGLGKTYAWIKGQYQDRKAGKPTPAGEADDF</sequence>
<dbReference type="SUPFAM" id="SSF51735">
    <property type="entry name" value="NAD(P)-binding Rossmann-fold domains"/>
    <property type="match status" value="1"/>
</dbReference>
<dbReference type="Gene3D" id="3.40.50.720">
    <property type="entry name" value="NAD(P)-binding Rossmann-like Domain"/>
    <property type="match status" value="1"/>
</dbReference>
<accession>X1C2J7</accession>
<evidence type="ECO:0000259" key="1">
    <source>
        <dbReference type="Pfam" id="PF01370"/>
    </source>
</evidence>
<proteinExistence type="predicted"/>
<name>X1C2J7_9ZZZZ</name>
<dbReference type="PANTHER" id="PTHR43238">
    <property type="entry name" value="GDP-L-FUCOSE SYNTHASE"/>
    <property type="match status" value="1"/>
</dbReference>
<dbReference type="Pfam" id="PF01370">
    <property type="entry name" value="Epimerase"/>
    <property type="match status" value="1"/>
</dbReference>
<dbReference type="GO" id="GO:0050577">
    <property type="term" value="F:GDP-L-fucose synthase activity"/>
    <property type="evidence" value="ECO:0007669"/>
    <property type="project" value="TreeGrafter"/>
</dbReference>
<dbReference type="AlphaFoldDB" id="X1C2J7"/>
<feature type="domain" description="NAD-dependent epimerase/dehydratase" evidence="1">
    <location>
        <begin position="7"/>
        <end position="180"/>
    </location>
</feature>
<dbReference type="InterPro" id="IPR001509">
    <property type="entry name" value="Epimerase_deHydtase"/>
</dbReference>
<dbReference type="Gene3D" id="3.90.25.10">
    <property type="entry name" value="UDP-galactose 4-epimerase, domain 1"/>
    <property type="match status" value="1"/>
</dbReference>
<comment type="caution">
    <text evidence="2">The sequence shown here is derived from an EMBL/GenBank/DDBJ whole genome shotgun (WGS) entry which is preliminary data.</text>
</comment>
<organism evidence="2">
    <name type="scientific">marine sediment metagenome</name>
    <dbReference type="NCBI Taxonomy" id="412755"/>
    <lineage>
        <taxon>unclassified sequences</taxon>
        <taxon>metagenomes</taxon>
        <taxon>ecological metagenomes</taxon>
    </lineage>
</organism>
<dbReference type="InterPro" id="IPR036291">
    <property type="entry name" value="NAD(P)-bd_dom_sf"/>
</dbReference>
<feature type="non-terminal residue" evidence="2">
    <location>
        <position position="1"/>
    </location>
</feature>
<gene>
    <name evidence="2" type="ORF">S01H4_45737</name>
</gene>
<dbReference type="PANTHER" id="PTHR43238:SF1">
    <property type="entry name" value="GDP-L-FUCOSE SYNTHASE"/>
    <property type="match status" value="1"/>
</dbReference>